<name>A0A836CAD6_9STRA</name>
<dbReference type="EMBL" id="JAFCMP010000528">
    <property type="protein sequence ID" value="KAG5177146.1"/>
    <property type="molecule type" value="Genomic_DNA"/>
</dbReference>
<dbReference type="AlphaFoldDB" id="A0A836CAD6"/>
<sequence length="495" mass="51732">MATGPTTEEAALVPANGIDDASVPFDPGICSKAYATVLLWASSLRNRLLQRASTTASREMQQRRAVKAPHRFGGIGGICGVLAPLTAAPKGHDLFTAVSNMVLATAPGLVYSSAGGAAVSVSTSNGQRSIAESPSAVECNMEAVQLIAVATAGACRLAEAVRRNAMVLVQHGTATAGITASTRCTALVPVQHSPMARRTAMTTRSIDPGEEATRNNGSYTGHTSGEGEAHTVGSSVAICKRRQGIQLCCAAWRRGQDTQCGCATRREERCTANGTRRSYAAEGAWSQWVAHRGGVGCSSRRCPCCRERPRTLDYILVTVDPGQVLAFSAVVAAVHADMWHVPLNACGSQRSSEPHGRAASHTVTAPGQRWSRENAAEFDLDVPPKGVKAQAEYRILAKSACNEEGGRSAACTSRRVALRPRHSRKGTSAQAACSGNFIILLYTCHAVQALHGSVPTAQAVLAHANVIPAAAHAPLLRGAAAARLQRPTGIAALQG</sequence>
<reference evidence="2" key="1">
    <citation type="submission" date="2021-02" db="EMBL/GenBank/DDBJ databases">
        <title>First Annotated Genome of the Yellow-green Alga Tribonema minus.</title>
        <authorList>
            <person name="Mahan K.M."/>
        </authorList>
    </citation>
    <scope>NUCLEOTIDE SEQUENCE</scope>
    <source>
        <strain evidence="2">UTEX B ZZ1240</strain>
    </source>
</reference>
<feature type="region of interest" description="Disordered" evidence="1">
    <location>
        <begin position="350"/>
        <end position="370"/>
    </location>
</feature>
<accession>A0A836CAD6</accession>
<gene>
    <name evidence="2" type="ORF">JKP88DRAFT_248948</name>
</gene>
<protein>
    <submittedName>
        <fullName evidence="2">Uncharacterized protein</fullName>
    </submittedName>
</protein>
<evidence type="ECO:0000313" key="3">
    <source>
        <dbReference type="Proteomes" id="UP000664859"/>
    </source>
</evidence>
<organism evidence="2 3">
    <name type="scientific">Tribonema minus</name>
    <dbReference type="NCBI Taxonomy" id="303371"/>
    <lineage>
        <taxon>Eukaryota</taxon>
        <taxon>Sar</taxon>
        <taxon>Stramenopiles</taxon>
        <taxon>Ochrophyta</taxon>
        <taxon>PX clade</taxon>
        <taxon>Xanthophyceae</taxon>
        <taxon>Tribonematales</taxon>
        <taxon>Tribonemataceae</taxon>
        <taxon>Tribonema</taxon>
    </lineage>
</organism>
<feature type="compositionally biased region" description="Polar residues" evidence="1">
    <location>
        <begin position="214"/>
        <end position="223"/>
    </location>
</feature>
<dbReference type="Proteomes" id="UP000664859">
    <property type="component" value="Unassembled WGS sequence"/>
</dbReference>
<feature type="region of interest" description="Disordered" evidence="1">
    <location>
        <begin position="199"/>
        <end position="229"/>
    </location>
</feature>
<evidence type="ECO:0000313" key="2">
    <source>
        <dbReference type="EMBL" id="KAG5177146.1"/>
    </source>
</evidence>
<proteinExistence type="predicted"/>
<evidence type="ECO:0000256" key="1">
    <source>
        <dbReference type="SAM" id="MobiDB-lite"/>
    </source>
</evidence>
<keyword evidence="3" id="KW-1185">Reference proteome</keyword>
<comment type="caution">
    <text evidence="2">The sequence shown here is derived from an EMBL/GenBank/DDBJ whole genome shotgun (WGS) entry which is preliminary data.</text>
</comment>